<evidence type="ECO:0000259" key="1">
    <source>
        <dbReference type="Pfam" id="PF03067"/>
    </source>
</evidence>
<dbReference type="Proteomes" id="UP000245119">
    <property type="component" value="Linkage Group LG2"/>
</dbReference>
<name>A0A2T7PTZ5_POMCA</name>
<proteinExistence type="predicted"/>
<protein>
    <recommendedName>
        <fullName evidence="1">Chitin-binding type-4 domain-containing protein</fullName>
    </recommendedName>
</protein>
<dbReference type="EMBL" id="PZQS01000002">
    <property type="protein sequence ID" value="PVD36901.1"/>
    <property type="molecule type" value="Genomic_DNA"/>
</dbReference>
<sequence>MQRQHETNKGRCGVCGDAYDDVKPLFIPPSGTFATGIVGRCYLAGTRYLSATVQLTSSHLGYFDFRLCVNNDFQKPVTQDCLDKTVLQIEDPDGVRIGTQYNITNFRPITLELQVLLPPGIRCTQCVLQWRYVAGNNWGCEGSGQKKRCGLGLGPQETFVNCADIAILESCTY</sequence>
<organism evidence="2 3">
    <name type="scientific">Pomacea canaliculata</name>
    <name type="common">Golden apple snail</name>
    <dbReference type="NCBI Taxonomy" id="400727"/>
    <lineage>
        <taxon>Eukaryota</taxon>
        <taxon>Metazoa</taxon>
        <taxon>Spiralia</taxon>
        <taxon>Lophotrochozoa</taxon>
        <taxon>Mollusca</taxon>
        <taxon>Gastropoda</taxon>
        <taxon>Caenogastropoda</taxon>
        <taxon>Architaenioglossa</taxon>
        <taxon>Ampullarioidea</taxon>
        <taxon>Ampullariidae</taxon>
        <taxon>Pomacea</taxon>
    </lineage>
</organism>
<feature type="domain" description="Chitin-binding type-4" evidence="1">
    <location>
        <begin position="8"/>
        <end position="165"/>
    </location>
</feature>
<evidence type="ECO:0000313" key="2">
    <source>
        <dbReference type="EMBL" id="PVD36901.1"/>
    </source>
</evidence>
<reference evidence="2 3" key="1">
    <citation type="submission" date="2018-04" db="EMBL/GenBank/DDBJ databases">
        <title>The genome of golden apple snail Pomacea canaliculata provides insight into stress tolerance and invasive adaptation.</title>
        <authorList>
            <person name="Liu C."/>
            <person name="Liu B."/>
            <person name="Ren Y."/>
            <person name="Zhang Y."/>
            <person name="Wang H."/>
            <person name="Li S."/>
            <person name="Jiang F."/>
            <person name="Yin L."/>
            <person name="Zhang G."/>
            <person name="Qian W."/>
            <person name="Fan W."/>
        </authorList>
    </citation>
    <scope>NUCLEOTIDE SEQUENCE [LARGE SCALE GENOMIC DNA]</scope>
    <source>
        <strain evidence="2">SZHN2017</strain>
        <tissue evidence="2">Muscle</tissue>
    </source>
</reference>
<comment type="caution">
    <text evidence="2">The sequence shown here is derived from an EMBL/GenBank/DDBJ whole genome shotgun (WGS) entry which is preliminary data.</text>
</comment>
<keyword evidence="3" id="KW-1185">Reference proteome</keyword>
<gene>
    <name evidence="2" type="ORF">C0Q70_03892</name>
</gene>
<evidence type="ECO:0000313" key="3">
    <source>
        <dbReference type="Proteomes" id="UP000245119"/>
    </source>
</evidence>
<dbReference type="Pfam" id="PF03067">
    <property type="entry name" value="LPMO_10"/>
    <property type="match status" value="1"/>
</dbReference>
<dbReference type="OrthoDB" id="64893at2759"/>
<dbReference type="AlphaFoldDB" id="A0A2T7PTZ5"/>
<dbReference type="InterPro" id="IPR004302">
    <property type="entry name" value="Cellulose/chitin-bd_N"/>
</dbReference>
<dbReference type="STRING" id="400727.A0A2T7PTZ5"/>
<accession>A0A2T7PTZ5</accession>